<dbReference type="EMBL" id="UOFQ01000165">
    <property type="protein sequence ID" value="VAW90007.1"/>
    <property type="molecule type" value="Genomic_DNA"/>
</dbReference>
<keyword evidence="7" id="KW-0573">Peptidoglycan synthesis</keyword>
<feature type="transmembrane region" description="Helical" evidence="11">
    <location>
        <begin position="171"/>
        <end position="188"/>
    </location>
</feature>
<dbReference type="Pfam" id="PF01098">
    <property type="entry name" value="FTSW_RODA_SPOVE"/>
    <property type="match status" value="1"/>
</dbReference>
<evidence type="ECO:0000256" key="1">
    <source>
        <dbReference type="ARBA" id="ARBA00004141"/>
    </source>
</evidence>
<dbReference type="GO" id="GO:0071555">
    <property type="term" value="P:cell wall organization"/>
    <property type="evidence" value="ECO:0007669"/>
    <property type="project" value="UniProtKB-KW"/>
</dbReference>
<dbReference type="AlphaFoldDB" id="A0A3B0ZRN4"/>
<dbReference type="InterPro" id="IPR011923">
    <property type="entry name" value="RodA/MrdB"/>
</dbReference>
<feature type="transmembrane region" description="Helical" evidence="11">
    <location>
        <begin position="148"/>
        <end position="165"/>
    </location>
</feature>
<dbReference type="PROSITE" id="PS00428">
    <property type="entry name" value="FTSW_RODA_SPOVE"/>
    <property type="match status" value="1"/>
</dbReference>
<evidence type="ECO:0000256" key="2">
    <source>
        <dbReference type="ARBA" id="ARBA00022475"/>
    </source>
</evidence>
<feature type="transmembrane region" description="Helical" evidence="11">
    <location>
        <begin position="282"/>
        <end position="303"/>
    </location>
</feature>
<evidence type="ECO:0000256" key="9">
    <source>
        <dbReference type="ARBA" id="ARBA00023136"/>
    </source>
</evidence>
<dbReference type="InterPro" id="IPR001182">
    <property type="entry name" value="FtsW/RodA"/>
</dbReference>
<dbReference type="NCBIfam" id="TIGR02210">
    <property type="entry name" value="rodA_shape"/>
    <property type="match status" value="1"/>
</dbReference>
<evidence type="ECO:0000256" key="6">
    <source>
        <dbReference type="ARBA" id="ARBA00022960"/>
    </source>
</evidence>
<evidence type="ECO:0000256" key="10">
    <source>
        <dbReference type="ARBA" id="ARBA00023316"/>
    </source>
</evidence>
<dbReference type="GO" id="GO:0008360">
    <property type="term" value="P:regulation of cell shape"/>
    <property type="evidence" value="ECO:0007669"/>
    <property type="project" value="UniProtKB-KW"/>
</dbReference>
<keyword evidence="9 11" id="KW-0472">Membrane</keyword>
<sequence>MMKTHNKDYTQWGERRQSRMFTRGLHLDIPLLLGIIILSAVGLAILYSASGQNDAVIARQLTRLALAFTVMFIVAQIPPHHIQFWAPWAFGGGLILLAAVLLIGEEGKGAQRWLDLGFFRFQPSEIMKLAVPVMVAWYLADNPMPPTLKNLFIACLLIIVPVFLIAKQPDLGTSILIASSGAFVLLLSGIRWKHMVAFMALIATCAPLLWFNLHAYQKARVMTFLNPENDPLGAGYHIIQSKIAIGSGGIYGKGWLNGTQSHLEFLPERTTDFIFSVFSEEFGFIGIVCLLALYLFIVVRGLYIATQAQSTFSRLLGGSLILTFFVYTFVNIGMVSGLLPVVGLPLPLISYGGTSMVTMMAGFGVLMSIHTHRRLLSN</sequence>
<keyword evidence="8 11" id="KW-1133">Transmembrane helix</keyword>
<gene>
    <name evidence="12" type="ORF">MNBD_GAMMA17-1412</name>
</gene>
<keyword evidence="10" id="KW-0961">Cell wall biogenesis/degradation</keyword>
<organism evidence="12">
    <name type="scientific">hydrothermal vent metagenome</name>
    <dbReference type="NCBI Taxonomy" id="652676"/>
    <lineage>
        <taxon>unclassified sequences</taxon>
        <taxon>metagenomes</taxon>
        <taxon>ecological metagenomes</taxon>
    </lineage>
</organism>
<comment type="subcellular location">
    <subcellularLocation>
        <location evidence="1">Membrane</location>
        <topology evidence="1">Multi-pass membrane protein</topology>
    </subcellularLocation>
</comment>
<feature type="transmembrane region" description="Helical" evidence="11">
    <location>
        <begin position="84"/>
        <end position="104"/>
    </location>
</feature>
<dbReference type="PANTHER" id="PTHR30474">
    <property type="entry name" value="CELL CYCLE PROTEIN"/>
    <property type="match status" value="1"/>
</dbReference>
<dbReference type="GO" id="GO:0015648">
    <property type="term" value="F:lipid-linked peptidoglycan transporter activity"/>
    <property type="evidence" value="ECO:0007669"/>
    <property type="project" value="TreeGrafter"/>
</dbReference>
<evidence type="ECO:0000256" key="8">
    <source>
        <dbReference type="ARBA" id="ARBA00022989"/>
    </source>
</evidence>
<evidence type="ECO:0000256" key="4">
    <source>
        <dbReference type="ARBA" id="ARBA00022679"/>
    </source>
</evidence>
<keyword evidence="5 11" id="KW-0812">Transmembrane</keyword>
<dbReference type="PANTHER" id="PTHR30474:SF1">
    <property type="entry name" value="PEPTIDOGLYCAN GLYCOSYLTRANSFERASE MRDB"/>
    <property type="match status" value="1"/>
</dbReference>
<keyword evidence="6" id="KW-0133">Cell shape</keyword>
<dbReference type="GO" id="GO:0016757">
    <property type="term" value="F:glycosyltransferase activity"/>
    <property type="evidence" value="ECO:0007669"/>
    <property type="project" value="UniProtKB-KW"/>
</dbReference>
<evidence type="ECO:0000256" key="7">
    <source>
        <dbReference type="ARBA" id="ARBA00022984"/>
    </source>
</evidence>
<feature type="transmembrane region" description="Helical" evidence="11">
    <location>
        <begin position="61"/>
        <end position="78"/>
    </location>
</feature>
<keyword evidence="2" id="KW-1003">Cell membrane</keyword>
<evidence type="ECO:0000256" key="5">
    <source>
        <dbReference type="ARBA" id="ARBA00022692"/>
    </source>
</evidence>
<evidence type="ECO:0000256" key="3">
    <source>
        <dbReference type="ARBA" id="ARBA00022676"/>
    </source>
</evidence>
<feature type="transmembrane region" description="Helical" evidence="11">
    <location>
        <begin position="348"/>
        <end position="369"/>
    </location>
</feature>
<feature type="transmembrane region" description="Helical" evidence="11">
    <location>
        <begin position="195"/>
        <end position="213"/>
    </location>
</feature>
<dbReference type="HAMAP" id="MF_02079">
    <property type="entry name" value="PGT_RodA"/>
    <property type="match status" value="1"/>
</dbReference>
<keyword evidence="4" id="KW-0808">Transferase</keyword>
<accession>A0A3B0ZRN4</accession>
<name>A0A3B0ZRN4_9ZZZZ</name>
<dbReference type="GO" id="GO:0005886">
    <property type="term" value="C:plasma membrane"/>
    <property type="evidence" value="ECO:0007669"/>
    <property type="project" value="TreeGrafter"/>
</dbReference>
<protein>
    <submittedName>
        <fullName evidence="12">Rod shape-determining protein RodA</fullName>
    </submittedName>
</protein>
<dbReference type="GO" id="GO:0009252">
    <property type="term" value="P:peptidoglycan biosynthetic process"/>
    <property type="evidence" value="ECO:0007669"/>
    <property type="project" value="UniProtKB-KW"/>
</dbReference>
<feature type="transmembrane region" description="Helical" evidence="11">
    <location>
        <begin position="315"/>
        <end position="342"/>
    </location>
</feature>
<evidence type="ECO:0000313" key="12">
    <source>
        <dbReference type="EMBL" id="VAW90007.1"/>
    </source>
</evidence>
<evidence type="ECO:0000256" key="11">
    <source>
        <dbReference type="SAM" id="Phobius"/>
    </source>
</evidence>
<reference evidence="12" key="1">
    <citation type="submission" date="2018-06" db="EMBL/GenBank/DDBJ databases">
        <authorList>
            <person name="Zhirakovskaya E."/>
        </authorList>
    </citation>
    <scope>NUCLEOTIDE SEQUENCE</scope>
</reference>
<dbReference type="GO" id="GO:0032153">
    <property type="term" value="C:cell division site"/>
    <property type="evidence" value="ECO:0007669"/>
    <property type="project" value="TreeGrafter"/>
</dbReference>
<keyword evidence="3" id="KW-0328">Glycosyltransferase</keyword>
<feature type="transmembrane region" description="Helical" evidence="11">
    <location>
        <begin position="29"/>
        <end position="49"/>
    </location>
</feature>
<proteinExistence type="inferred from homology"/>
<dbReference type="InterPro" id="IPR018365">
    <property type="entry name" value="Cell_cycle_FtsW-rel_CS"/>
</dbReference>
<dbReference type="GO" id="GO:0051301">
    <property type="term" value="P:cell division"/>
    <property type="evidence" value="ECO:0007669"/>
    <property type="project" value="InterPro"/>
</dbReference>